<evidence type="ECO:0000256" key="1">
    <source>
        <dbReference type="SAM" id="SignalP"/>
    </source>
</evidence>
<organism evidence="2 3">
    <name type="scientific">Ditylenchus dipsaci</name>
    <dbReference type="NCBI Taxonomy" id="166011"/>
    <lineage>
        <taxon>Eukaryota</taxon>
        <taxon>Metazoa</taxon>
        <taxon>Ecdysozoa</taxon>
        <taxon>Nematoda</taxon>
        <taxon>Chromadorea</taxon>
        <taxon>Rhabditida</taxon>
        <taxon>Tylenchina</taxon>
        <taxon>Tylenchomorpha</taxon>
        <taxon>Sphaerularioidea</taxon>
        <taxon>Anguinidae</taxon>
        <taxon>Anguininae</taxon>
        <taxon>Ditylenchus</taxon>
    </lineage>
</organism>
<dbReference type="WBParaSite" id="jg16571">
    <property type="protein sequence ID" value="jg16571"/>
    <property type="gene ID" value="jg16571"/>
</dbReference>
<feature type="chain" id="PRO_5037226779" evidence="1">
    <location>
        <begin position="23"/>
        <end position="98"/>
    </location>
</feature>
<evidence type="ECO:0000313" key="3">
    <source>
        <dbReference type="WBParaSite" id="jg16571"/>
    </source>
</evidence>
<dbReference type="AlphaFoldDB" id="A0A915D6P7"/>
<keyword evidence="1" id="KW-0732">Signal</keyword>
<reference evidence="3" key="1">
    <citation type="submission" date="2022-11" db="UniProtKB">
        <authorList>
            <consortium name="WormBaseParasite"/>
        </authorList>
    </citation>
    <scope>IDENTIFICATION</scope>
</reference>
<dbReference type="Proteomes" id="UP000887574">
    <property type="component" value="Unplaced"/>
</dbReference>
<sequence>MKFLIHLGFVSIFLCLLSHSSAKHVNPFSNHHHGSSLVPQDTSFGLEEQSSKILLSRRKRFLCNKVTGDHLCFVPPFSLRCHCGVSGCWMGKCMCHQC</sequence>
<accession>A0A915D6P7</accession>
<evidence type="ECO:0000313" key="2">
    <source>
        <dbReference type="Proteomes" id="UP000887574"/>
    </source>
</evidence>
<feature type="signal peptide" evidence="1">
    <location>
        <begin position="1"/>
        <end position="22"/>
    </location>
</feature>
<name>A0A915D6P7_9BILA</name>
<protein>
    <submittedName>
        <fullName evidence="3">Uncharacterized protein</fullName>
    </submittedName>
</protein>
<proteinExistence type="predicted"/>
<keyword evidence="2" id="KW-1185">Reference proteome</keyword>